<dbReference type="RefSeq" id="WP_189417698.1">
    <property type="nucleotide sequence ID" value="NZ_BMYZ01000001.1"/>
</dbReference>
<evidence type="ECO:0000259" key="1">
    <source>
        <dbReference type="Pfam" id="PF13490"/>
    </source>
</evidence>
<proteinExistence type="predicted"/>
<dbReference type="EMBL" id="BMYZ01000001">
    <property type="protein sequence ID" value="GGY73385.1"/>
    <property type="molecule type" value="Genomic_DNA"/>
</dbReference>
<comment type="caution">
    <text evidence="2">The sequence shown here is derived from an EMBL/GenBank/DDBJ whole genome shotgun (WGS) entry which is preliminary data.</text>
</comment>
<feature type="domain" description="Putative zinc-finger" evidence="1">
    <location>
        <begin position="9"/>
        <end position="43"/>
    </location>
</feature>
<accession>A0ABQ3B092</accession>
<sequence length="80" mass="9303">MLKFKLLTCQQVASLASDYLDNCVDGKLNFKIRVHLMMCANCRRFVKHLKLTKEVAPKFINEQQPVNAEAILQRIKQKKL</sequence>
<reference evidence="3" key="1">
    <citation type="journal article" date="2019" name="Int. J. Syst. Evol. Microbiol.">
        <title>The Global Catalogue of Microorganisms (GCM) 10K type strain sequencing project: providing services to taxonomists for standard genome sequencing and annotation.</title>
        <authorList>
            <consortium name="The Broad Institute Genomics Platform"/>
            <consortium name="The Broad Institute Genome Sequencing Center for Infectious Disease"/>
            <person name="Wu L."/>
            <person name="Ma J."/>
        </authorList>
    </citation>
    <scope>NUCLEOTIDE SEQUENCE [LARGE SCALE GENOMIC DNA]</scope>
    <source>
        <strain evidence="3">KCTC 32239</strain>
    </source>
</reference>
<organism evidence="2 3">
    <name type="scientific">Cellvibrio zantedeschiae</name>
    <dbReference type="NCBI Taxonomy" id="1237077"/>
    <lineage>
        <taxon>Bacteria</taxon>
        <taxon>Pseudomonadati</taxon>
        <taxon>Pseudomonadota</taxon>
        <taxon>Gammaproteobacteria</taxon>
        <taxon>Cellvibrionales</taxon>
        <taxon>Cellvibrionaceae</taxon>
        <taxon>Cellvibrio</taxon>
    </lineage>
</organism>
<keyword evidence="3" id="KW-1185">Reference proteome</keyword>
<gene>
    <name evidence="2" type="ORF">GCM10011613_18120</name>
</gene>
<dbReference type="InterPro" id="IPR027383">
    <property type="entry name" value="Znf_put"/>
</dbReference>
<dbReference type="Proteomes" id="UP000619761">
    <property type="component" value="Unassembled WGS sequence"/>
</dbReference>
<protein>
    <recommendedName>
        <fullName evidence="1">Putative zinc-finger domain-containing protein</fullName>
    </recommendedName>
</protein>
<evidence type="ECO:0000313" key="3">
    <source>
        <dbReference type="Proteomes" id="UP000619761"/>
    </source>
</evidence>
<dbReference type="Pfam" id="PF13490">
    <property type="entry name" value="zf-HC2"/>
    <property type="match status" value="1"/>
</dbReference>
<name>A0ABQ3B092_9GAMM</name>
<evidence type="ECO:0000313" key="2">
    <source>
        <dbReference type="EMBL" id="GGY73385.1"/>
    </source>
</evidence>